<dbReference type="EMBL" id="JAMGBA010000001">
    <property type="protein sequence ID" value="MCL6697932.1"/>
    <property type="molecule type" value="Genomic_DNA"/>
</dbReference>
<name>A0ABT0RSE8_9SPHN</name>
<feature type="transmembrane region" description="Helical" evidence="1">
    <location>
        <begin position="34"/>
        <end position="54"/>
    </location>
</feature>
<gene>
    <name evidence="2" type="ORF">LZ496_03925</name>
</gene>
<protein>
    <submittedName>
        <fullName evidence="2">Uncharacterized protein</fullName>
    </submittedName>
</protein>
<feature type="transmembrane region" description="Helical" evidence="1">
    <location>
        <begin position="60"/>
        <end position="83"/>
    </location>
</feature>
<comment type="caution">
    <text evidence="2">The sequence shown here is derived from an EMBL/GenBank/DDBJ whole genome shotgun (WGS) entry which is preliminary data.</text>
</comment>
<proteinExistence type="predicted"/>
<keyword evidence="3" id="KW-1185">Reference proteome</keyword>
<reference evidence="2 3" key="1">
    <citation type="submission" date="2022-05" db="EMBL/GenBank/DDBJ databases">
        <authorList>
            <person name="Jo J.-H."/>
            <person name="Im W.-T."/>
        </authorList>
    </citation>
    <scope>NUCLEOTIDE SEQUENCE [LARGE SCALE GENOMIC DNA]</scope>
    <source>
        <strain evidence="2 3">NSE70-1</strain>
    </source>
</reference>
<sequence length="98" mass="10618">MLVASWPMYYAMLYAHCAIFIVAPIALFRAGWPVTGGLIMLLSTLMPIAGQVWFTDSDAPGLAFLLMMEVPIAALVLVAAIGMKVAAFMGRQRSPRSQ</sequence>
<dbReference type="RefSeq" id="WP_249903282.1">
    <property type="nucleotide sequence ID" value="NZ_JAMGBA010000001.1"/>
</dbReference>
<keyword evidence="1" id="KW-1133">Transmembrane helix</keyword>
<accession>A0ABT0RSE8</accession>
<keyword evidence="1" id="KW-0812">Transmembrane</keyword>
<evidence type="ECO:0000256" key="1">
    <source>
        <dbReference type="SAM" id="Phobius"/>
    </source>
</evidence>
<organism evidence="2 3">
    <name type="scientific">Sphingomonas caseinilyticus</name>
    <dbReference type="NCBI Taxonomy" id="2908205"/>
    <lineage>
        <taxon>Bacteria</taxon>
        <taxon>Pseudomonadati</taxon>
        <taxon>Pseudomonadota</taxon>
        <taxon>Alphaproteobacteria</taxon>
        <taxon>Sphingomonadales</taxon>
        <taxon>Sphingomonadaceae</taxon>
        <taxon>Sphingomonas</taxon>
    </lineage>
</organism>
<evidence type="ECO:0000313" key="3">
    <source>
        <dbReference type="Proteomes" id="UP001203410"/>
    </source>
</evidence>
<evidence type="ECO:0000313" key="2">
    <source>
        <dbReference type="EMBL" id="MCL6697932.1"/>
    </source>
</evidence>
<keyword evidence="1" id="KW-0472">Membrane</keyword>
<dbReference type="Proteomes" id="UP001203410">
    <property type="component" value="Unassembled WGS sequence"/>
</dbReference>
<feature type="transmembrane region" description="Helical" evidence="1">
    <location>
        <begin position="6"/>
        <end position="27"/>
    </location>
</feature>